<evidence type="ECO:0000256" key="8">
    <source>
        <dbReference type="RuleBase" id="RU364100"/>
    </source>
</evidence>
<dbReference type="GO" id="GO:0003697">
    <property type="term" value="F:single-stranded DNA binding"/>
    <property type="evidence" value="ECO:0007669"/>
    <property type="project" value="InterPro"/>
</dbReference>
<dbReference type="PANTHER" id="PTHR13604:SF0">
    <property type="entry name" value="ABASIC SITE PROCESSING PROTEIN HMCES"/>
    <property type="match status" value="1"/>
</dbReference>
<dbReference type="EC" id="3.4.-.-" evidence="8"/>
<evidence type="ECO:0000256" key="6">
    <source>
        <dbReference type="ARBA" id="ARBA00023125"/>
    </source>
</evidence>
<dbReference type="KEGG" id="shi:Shel_04880"/>
<evidence type="ECO:0000256" key="3">
    <source>
        <dbReference type="ARBA" id="ARBA00022763"/>
    </source>
</evidence>
<evidence type="ECO:0000256" key="7">
    <source>
        <dbReference type="ARBA" id="ARBA00023239"/>
    </source>
</evidence>
<evidence type="ECO:0000256" key="2">
    <source>
        <dbReference type="ARBA" id="ARBA00022670"/>
    </source>
</evidence>
<keyword evidence="6" id="KW-0238">DNA-binding</keyword>
<dbReference type="Gene3D" id="3.90.1680.10">
    <property type="entry name" value="SOS response associated peptidase-like"/>
    <property type="match status" value="1"/>
</dbReference>
<dbReference type="RefSeq" id="WP_012797653.1">
    <property type="nucleotide sequence ID" value="NC_013165.1"/>
</dbReference>
<dbReference type="EMBL" id="CP001684">
    <property type="protein sequence ID" value="ACV21548.1"/>
    <property type="molecule type" value="Genomic_DNA"/>
</dbReference>
<dbReference type="GO" id="GO:0006508">
    <property type="term" value="P:proteolysis"/>
    <property type="evidence" value="ECO:0007669"/>
    <property type="project" value="UniProtKB-KW"/>
</dbReference>
<dbReference type="GO" id="GO:0106300">
    <property type="term" value="P:protein-DNA covalent cross-linking repair"/>
    <property type="evidence" value="ECO:0007669"/>
    <property type="project" value="InterPro"/>
</dbReference>
<dbReference type="InterPro" id="IPR003738">
    <property type="entry name" value="SRAP"/>
</dbReference>
<comment type="similarity">
    <text evidence="1 8">Belongs to the SOS response-associated peptidase family.</text>
</comment>
<dbReference type="GO" id="GO:0016829">
    <property type="term" value="F:lyase activity"/>
    <property type="evidence" value="ECO:0007669"/>
    <property type="project" value="UniProtKB-KW"/>
</dbReference>
<dbReference type="STRING" id="471855.Shel_04880"/>
<keyword evidence="4 8" id="KW-0378">Hydrolase</keyword>
<keyword evidence="2 8" id="KW-0645">Protease</keyword>
<dbReference type="PANTHER" id="PTHR13604">
    <property type="entry name" value="DC12-RELATED"/>
    <property type="match status" value="1"/>
</dbReference>
<evidence type="ECO:0000313" key="9">
    <source>
        <dbReference type="EMBL" id="ACV21548.1"/>
    </source>
</evidence>
<dbReference type="Proteomes" id="UP000002026">
    <property type="component" value="Chromosome"/>
</dbReference>
<reference evidence="9 10" key="1">
    <citation type="journal article" date="2009" name="Stand. Genomic Sci.">
        <title>Complete genome sequence of Slackia heliotrinireducens type strain (RHS 1).</title>
        <authorList>
            <person name="Pukall R."/>
            <person name="Lapidus A."/>
            <person name="Nolan M."/>
            <person name="Copeland A."/>
            <person name="Glavina Del Rio T."/>
            <person name="Lucas S."/>
            <person name="Chen F."/>
            <person name="Tice H."/>
            <person name="Cheng J.F."/>
            <person name="Chertkov O."/>
            <person name="Bruce D."/>
            <person name="Goodwin L."/>
            <person name="Kuske C."/>
            <person name="Brettin T."/>
            <person name="Detter J.C."/>
            <person name="Han C."/>
            <person name="Pitluck S."/>
            <person name="Pati A."/>
            <person name="Mavrommatis K."/>
            <person name="Ivanova N."/>
            <person name="Ovchinnikova G."/>
            <person name="Chen A."/>
            <person name="Palaniappan K."/>
            <person name="Schneider S."/>
            <person name="Rohde M."/>
            <person name="Chain P."/>
            <person name="D'haeseleer P."/>
            <person name="Goker M."/>
            <person name="Bristow J."/>
            <person name="Eisen J.A."/>
            <person name="Markowitz V."/>
            <person name="Kyrpides N.C."/>
            <person name="Klenk H.P."/>
            <person name="Hugenholtz P."/>
        </authorList>
    </citation>
    <scope>NUCLEOTIDE SEQUENCE [LARGE SCALE GENOMIC DNA]</scope>
    <source>
        <strain evidence="10">ATCC 29202 / DSM 20476 / NCTC 11029 / RHS 1</strain>
    </source>
</reference>
<keyword evidence="7" id="KW-0456">Lyase</keyword>
<keyword evidence="5" id="KW-0190">Covalent protein-DNA linkage</keyword>
<dbReference type="InterPro" id="IPR036590">
    <property type="entry name" value="SRAP-like"/>
</dbReference>
<keyword evidence="3" id="KW-0227">DNA damage</keyword>
<dbReference type="HOGENOM" id="CLU_091702_0_0_11"/>
<proteinExistence type="inferred from homology"/>
<organism evidence="9 10">
    <name type="scientific">Slackia heliotrinireducens (strain ATCC 29202 / DSM 20476 / NCTC 11029 / RHS 1)</name>
    <name type="common">Peptococcus heliotrinreducens</name>
    <dbReference type="NCBI Taxonomy" id="471855"/>
    <lineage>
        <taxon>Bacteria</taxon>
        <taxon>Bacillati</taxon>
        <taxon>Actinomycetota</taxon>
        <taxon>Coriobacteriia</taxon>
        <taxon>Eggerthellales</taxon>
        <taxon>Eggerthellaceae</taxon>
        <taxon>Slackia</taxon>
    </lineage>
</organism>
<dbReference type="Pfam" id="PF02586">
    <property type="entry name" value="SRAP"/>
    <property type="match status" value="1"/>
</dbReference>
<evidence type="ECO:0000313" key="10">
    <source>
        <dbReference type="Proteomes" id="UP000002026"/>
    </source>
</evidence>
<sequence>MCGRFAVLTYDEVMDVVRSVEARLPLNPMAEWPATRPVAAPMSVAPVVTPVGGQLQIQDLTWGFSVDWRNGPVFNTRLDSALSGKGMWRDAMREGRCIVPVAAFYEPHATETVSSPRTGKPVKRQYLFGTGDSTPLLLAGVQRDGRFSIVTTDPNQAVLPVHDRMPLVLSVPEVDAWLAGDAAPLADRSAFDLVARAVDPKLGAPRQPKPAADSGQMTLF</sequence>
<dbReference type="AlphaFoldDB" id="C7N327"/>
<dbReference type="SUPFAM" id="SSF143081">
    <property type="entry name" value="BB1717-like"/>
    <property type="match status" value="1"/>
</dbReference>
<evidence type="ECO:0000256" key="1">
    <source>
        <dbReference type="ARBA" id="ARBA00008136"/>
    </source>
</evidence>
<protein>
    <recommendedName>
        <fullName evidence="8">Abasic site processing protein</fullName>
        <ecNumber evidence="8">3.4.-.-</ecNumber>
    </recommendedName>
</protein>
<evidence type="ECO:0000256" key="5">
    <source>
        <dbReference type="ARBA" id="ARBA00023124"/>
    </source>
</evidence>
<keyword evidence="10" id="KW-1185">Reference proteome</keyword>
<name>C7N327_SLAHD</name>
<dbReference type="GO" id="GO:0008233">
    <property type="term" value="F:peptidase activity"/>
    <property type="evidence" value="ECO:0007669"/>
    <property type="project" value="UniProtKB-KW"/>
</dbReference>
<gene>
    <name evidence="9" type="ordered locus">Shel_04880</name>
</gene>
<accession>C7N327</accession>
<evidence type="ECO:0000256" key="4">
    <source>
        <dbReference type="ARBA" id="ARBA00022801"/>
    </source>
</evidence>
<dbReference type="eggNOG" id="COG2135">
    <property type="taxonomic scope" value="Bacteria"/>
</dbReference>